<dbReference type="SUPFAM" id="SSF51445">
    <property type="entry name" value="(Trans)glycosidases"/>
    <property type="match status" value="1"/>
</dbReference>
<feature type="domain" description="F5/8 type C" evidence="4">
    <location>
        <begin position="14"/>
        <end position="158"/>
    </location>
</feature>
<organism evidence="5 6">
    <name type="scientific">Amycolatopsis australiensis</name>
    <dbReference type="NCBI Taxonomy" id="546364"/>
    <lineage>
        <taxon>Bacteria</taxon>
        <taxon>Bacillati</taxon>
        <taxon>Actinomycetota</taxon>
        <taxon>Actinomycetes</taxon>
        <taxon>Pseudonocardiales</taxon>
        <taxon>Pseudonocardiaceae</taxon>
        <taxon>Amycolatopsis</taxon>
    </lineage>
</organism>
<proteinExistence type="predicted"/>
<reference evidence="6" key="1">
    <citation type="submission" date="2016-11" db="EMBL/GenBank/DDBJ databases">
        <authorList>
            <person name="Varghese N."/>
            <person name="Submissions S."/>
        </authorList>
    </citation>
    <scope>NUCLEOTIDE SEQUENCE [LARGE SCALE GENOMIC DNA]</scope>
    <source>
        <strain evidence="6">DSM 44671</strain>
    </source>
</reference>
<dbReference type="STRING" id="546364.SAMN04489730_5561"/>
<dbReference type="OrthoDB" id="6071905at2"/>
<dbReference type="Pfam" id="PF00754">
    <property type="entry name" value="F5_F8_type_C"/>
    <property type="match status" value="2"/>
</dbReference>
<dbReference type="Proteomes" id="UP000182740">
    <property type="component" value="Unassembled WGS sequence"/>
</dbReference>
<accession>A0A1K1SF61</accession>
<dbReference type="InterPro" id="IPR017853">
    <property type="entry name" value="GH"/>
</dbReference>
<dbReference type="GO" id="GO:0004567">
    <property type="term" value="F:beta-mannosidase activity"/>
    <property type="evidence" value="ECO:0007669"/>
    <property type="project" value="TreeGrafter"/>
</dbReference>
<keyword evidence="5" id="KW-0378">Hydrolase</keyword>
<keyword evidence="3" id="KW-0732">Signal</keyword>
<feature type="domain" description="F5/8 type C" evidence="4">
    <location>
        <begin position="573"/>
        <end position="708"/>
    </location>
</feature>
<dbReference type="Gene3D" id="3.20.20.80">
    <property type="entry name" value="Glycosidases"/>
    <property type="match status" value="1"/>
</dbReference>
<feature type="chain" id="PRO_5012950298" evidence="3">
    <location>
        <begin position="31"/>
        <end position="708"/>
    </location>
</feature>
<dbReference type="Pfam" id="PF02836">
    <property type="entry name" value="Glyco_hydro_2_C"/>
    <property type="match status" value="1"/>
</dbReference>
<dbReference type="AlphaFoldDB" id="A0A1K1SF61"/>
<dbReference type="EMBL" id="FPJG01000006">
    <property type="protein sequence ID" value="SFW83024.1"/>
    <property type="molecule type" value="Genomic_DNA"/>
</dbReference>
<dbReference type="PROSITE" id="PS50022">
    <property type="entry name" value="FA58C_3"/>
    <property type="match status" value="2"/>
</dbReference>
<protein>
    <submittedName>
        <fullName evidence="5">Glycosyl hydrolases family 2, TIM barrel domain</fullName>
    </submittedName>
</protein>
<feature type="region of interest" description="Disordered" evidence="2">
    <location>
        <begin position="35"/>
        <end position="63"/>
    </location>
</feature>
<dbReference type="InterPro" id="IPR050887">
    <property type="entry name" value="Beta-mannosidase_GH2"/>
</dbReference>
<evidence type="ECO:0000256" key="2">
    <source>
        <dbReference type="SAM" id="MobiDB-lite"/>
    </source>
</evidence>
<dbReference type="PANTHER" id="PTHR43730:SF1">
    <property type="entry name" value="BETA-MANNOSIDASE"/>
    <property type="match status" value="1"/>
</dbReference>
<keyword evidence="6" id="KW-1185">Reference proteome</keyword>
<dbReference type="Gene3D" id="2.60.120.260">
    <property type="entry name" value="Galactose-binding domain-like"/>
    <property type="match status" value="2"/>
</dbReference>
<evidence type="ECO:0000313" key="6">
    <source>
        <dbReference type="Proteomes" id="UP000182740"/>
    </source>
</evidence>
<name>A0A1K1SF61_9PSEU</name>
<dbReference type="InterPro" id="IPR006103">
    <property type="entry name" value="Glyco_hydro_2_cat"/>
</dbReference>
<dbReference type="GO" id="GO:0006516">
    <property type="term" value="P:glycoprotein catabolic process"/>
    <property type="evidence" value="ECO:0007669"/>
    <property type="project" value="TreeGrafter"/>
</dbReference>
<feature type="signal peptide" evidence="3">
    <location>
        <begin position="1"/>
        <end position="30"/>
    </location>
</feature>
<evidence type="ECO:0000259" key="4">
    <source>
        <dbReference type="PROSITE" id="PS50022"/>
    </source>
</evidence>
<gene>
    <name evidence="5" type="ORF">SAMN04489730_5561</name>
</gene>
<dbReference type="InterPro" id="IPR008979">
    <property type="entry name" value="Galactose-bd-like_sf"/>
</dbReference>
<evidence type="ECO:0000313" key="5">
    <source>
        <dbReference type="EMBL" id="SFW83024.1"/>
    </source>
</evidence>
<dbReference type="GO" id="GO:0005975">
    <property type="term" value="P:carbohydrate metabolic process"/>
    <property type="evidence" value="ECO:0007669"/>
    <property type="project" value="InterPro"/>
</dbReference>
<dbReference type="RefSeq" id="WP_072479024.1">
    <property type="nucleotide sequence ID" value="NZ_FPJG01000006.1"/>
</dbReference>
<dbReference type="SUPFAM" id="SSF49785">
    <property type="entry name" value="Galactose-binding domain-like"/>
    <property type="match status" value="2"/>
</dbReference>
<dbReference type="PANTHER" id="PTHR43730">
    <property type="entry name" value="BETA-MANNOSIDASE"/>
    <property type="match status" value="1"/>
</dbReference>
<evidence type="ECO:0000256" key="3">
    <source>
        <dbReference type="SAM" id="SignalP"/>
    </source>
</evidence>
<sequence length="708" mass="75265">MDRPSLLRAVPAFVALLLLGLLAAPSPAHAATVLSQGRPATASSTEGAGTPASAAVDGDPGTRWASAWSDPQWLQVDLGAPADISQVTLNWEAAYATAYEIQVSDNASSWQTVYSTTTAAGGVQTLSVTGHGRYVRLYGTHRVGGYGYSLWEFQVSGTPAAQGGPGATRVTGTQGNWQLTVDGQPWTVKGLTWGPPVGEAAARMPELHAIGVNTVRTWGTDGTTQPLLDAAAANGIKVVNGFWLQPGGGPGSGGCVDYTTDTNYKTTVLGEIQKWVTAYRAHPGVLMWNVGNESILGMQNCYSGTQLEQERIAYTRFVEQAAQAIHAIDAGHPVTSTDAWTGAWPYYKAYAPSLDLYSVNSYAHVCQVKQDWLAGGYTKPYIITETGPAGEWEVPADANGVPAEPTDQQKRDGYVNAWNCVLAHPGVALGATLFHYGTEGDFGGVWFNITTGNEKRLSWYAVRKLYSGQTGGNTPPVISSMDLSRVTDVPAGSTFTVTARVSDPDGDPVTYTMGYNSKYIDNASGLIPAQFTGTGPFTVTAPQQLGVWKLYLYARDGHGNVGIETRSLRVVAPPVPGTNLARGAATTASTYQADGPGAPYPPQAATDGDTATRWASAWADPQWLQVDLGGRQAFDHVQLVWEAAFGKAYEIQVSDDAANWRPVYSTTSGDGGADDLAVTATARYVRLYATQRGTGYGYSLYEFGVYRT</sequence>
<dbReference type="InterPro" id="IPR000421">
    <property type="entry name" value="FA58C"/>
</dbReference>
<keyword evidence="1" id="KW-0326">Glycosidase</keyword>
<dbReference type="Gene3D" id="3.40.1350.20">
    <property type="match status" value="1"/>
</dbReference>
<evidence type="ECO:0000256" key="1">
    <source>
        <dbReference type="ARBA" id="ARBA00023295"/>
    </source>
</evidence>